<keyword evidence="3" id="KW-0560">Oxidoreductase</keyword>
<dbReference type="InterPro" id="IPR045087">
    <property type="entry name" value="Cu-oxidase_fam"/>
</dbReference>
<keyword evidence="4" id="KW-0186">Copper</keyword>
<dbReference type="Pfam" id="PF00394">
    <property type="entry name" value="Cu-oxidase"/>
    <property type="match status" value="1"/>
</dbReference>
<feature type="domain" description="Plastocyanin-like" evidence="5">
    <location>
        <begin position="2"/>
        <end position="95"/>
    </location>
</feature>
<dbReference type="PANTHER" id="PTHR11709:SF394">
    <property type="entry name" value="FI03373P-RELATED"/>
    <property type="match status" value="1"/>
</dbReference>
<dbReference type="Gene3D" id="2.60.40.420">
    <property type="entry name" value="Cupredoxins - blue copper proteins"/>
    <property type="match status" value="1"/>
</dbReference>
<reference evidence="6 7" key="1">
    <citation type="submission" date="2024-05" db="EMBL/GenBank/DDBJ databases">
        <authorList>
            <person name="Wallberg A."/>
        </authorList>
    </citation>
    <scope>NUCLEOTIDE SEQUENCE [LARGE SCALE GENOMIC DNA]</scope>
</reference>
<organism evidence="6 7">
    <name type="scientific">Meganyctiphanes norvegica</name>
    <name type="common">Northern krill</name>
    <name type="synonym">Thysanopoda norvegica</name>
    <dbReference type="NCBI Taxonomy" id="48144"/>
    <lineage>
        <taxon>Eukaryota</taxon>
        <taxon>Metazoa</taxon>
        <taxon>Ecdysozoa</taxon>
        <taxon>Arthropoda</taxon>
        <taxon>Crustacea</taxon>
        <taxon>Multicrustacea</taxon>
        <taxon>Malacostraca</taxon>
        <taxon>Eumalacostraca</taxon>
        <taxon>Eucarida</taxon>
        <taxon>Euphausiacea</taxon>
        <taxon>Euphausiidae</taxon>
        <taxon>Meganyctiphanes</taxon>
    </lineage>
</organism>
<accession>A0AAV2SAL8</accession>
<evidence type="ECO:0000313" key="6">
    <source>
        <dbReference type="EMBL" id="CAL4169752.1"/>
    </source>
</evidence>
<feature type="non-terminal residue" evidence="6">
    <location>
        <position position="127"/>
    </location>
</feature>
<dbReference type="FunFam" id="2.60.40.420:FF:000045">
    <property type="entry name" value="Laccase 2"/>
    <property type="match status" value="1"/>
</dbReference>
<feature type="non-terminal residue" evidence="6">
    <location>
        <position position="1"/>
    </location>
</feature>
<evidence type="ECO:0000259" key="5">
    <source>
        <dbReference type="Pfam" id="PF00394"/>
    </source>
</evidence>
<keyword evidence="2" id="KW-0479">Metal-binding</keyword>
<keyword evidence="7" id="KW-1185">Reference proteome</keyword>
<gene>
    <name evidence="6" type="ORF">MNOR_LOCUS33911</name>
</gene>
<protein>
    <recommendedName>
        <fullName evidence="5">Plastocyanin-like domain-containing protein</fullName>
    </recommendedName>
</protein>
<dbReference type="AlphaFoldDB" id="A0AAV2SAL8"/>
<name>A0AAV2SAL8_MEGNR</name>
<sequence>DKRYRFRLLNTAGLNCPIVFSIDEHPFTVIATDGNPIVPVNASSLVIYSGERWDIIVTTNVTNGTYWMKFMGGVDCAGNSNCPTNSVHQFALLEYTDLQTEEDQPDQVVLAQMKSKPQFTKSIPFGV</sequence>
<dbReference type="InterPro" id="IPR008972">
    <property type="entry name" value="Cupredoxin"/>
</dbReference>
<evidence type="ECO:0000256" key="2">
    <source>
        <dbReference type="ARBA" id="ARBA00022723"/>
    </source>
</evidence>
<dbReference type="GO" id="GO:0016491">
    <property type="term" value="F:oxidoreductase activity"/>
    <property type="evidence" value="ECO:0007669"/>
    <property type="project" value="UniProtKB-KW"/>
</dbReference>
<evidence type="ECO:0000256" key="1">
    <source>
        <dbReference type="ARBA" id="ARBA00010609"/>
    </source>
</evidence>
<comment type="caution">
    <text evidence="6">The sequence shown here is derived from an EMBL/GenBank/DDBJ whole genome shotgun (WGS) entry which is preliminary data.</text>
</comment>
<dbReference type="EMBL" id="CAXKWB010050402">
    <property type="protein sequence ID" value="CAL4169752.1"/>
    <property type="molecule type" value="Genomic_DNA"/>
</dbReference>
<dbReference type="Proteomes" id="UP001497623">
    <property type="component" value="Unassembled WGS sequence"/>
</dbReference>
<dbReference type="GO" id="GO:0005886">
    <property type="term" value="C:plasma membrane"/>
    <property type="evidence" value="ECO:0007669"/>
    <property type="project" value="TreeGrafter"/>
</dbReference>
<dbReference type="SUPFAM" id="SSF49503">
    <property type="entry name" value="Cupredoxins"/>
    <property type="match status" value="1"/>
</dbReference>
<proteinExistence type="inferred from homology"/>
<evidence type="ECO:0000256" key="3">
    <source>
        <dbReference type="ARBA" id="ARBA00023002"/>
    </source>
</evidence>
<evidence type="ECO:0000256" key="4">
    <source>
        <dbReference type="ARBA" id="ARBA00023008"/>
    </source>
</evidence>
<evidence type="ECO:0000313" key="7">
    <source>
        <dbReference type="Proteomes" id="UP001497623"/>
    </source>
</evidence>
<dbReference type="InterPro" id="IPR001117">
    <property type="entry name" value="Cu-oxidase_2nd"/>
</dbReference>
<dbReference type="GO" id="GO:0046872">
    <property type="term" value="F:metal ion binding"/>
    <property type="evidence" value="ECO:0007669"/>
    <property type="project" value="UniProtKB-KW"/>
</dbReference>
<comment type="similarity">
    <text evidence="1">Belongs to the multicopper oxidase family.</text>
</comment>
<dbReference type="GO" id="GO:0006826">
    <property type="term" value="P:iron ion transport"/>
    <property type="evidence" value="ECO:0007669"/>
    <property type="project" value="TreeGrafter"/>
</dbReference>
<dbReference type="PANTHER" id="PTHR11709">
    <property type="entry name" value="MULTI-COPPER OXIDASE"/>
    <property type="match status" value="1"/>
</dbReference>